<feature type="compositionally biased region" description="Basic and acidic residues" evidence="1">
    <location>
        <begin position="1859"/>
        <end position="1870"/>
    </location>
</feature>
<feature type="compositionally biased region" description="Low complexity" evidence="1">
    <location>
        <begin position="1471"/>
        <end position="1482"/>
    </location>
</feature>
<comment type="caution">
    <text evidence="2">The sequence shown here is derived from an EMBL/GenBank/DDBJ whole genome shotgun (WGS) entry which is preliminary data.</text>
</comment>
<proteinExistence type="predicted"/>
<evidence type="ECO:0000256" key="1">
    <source>
        <dbReference type="SAM" id="MobiDB-lite"/>
    </source>
</evidence>
<sequence>MFFSRLFHHFDIRADQVIERGQCRLRAFAGGDDDLLVRHGGDIAGSKHAGDRRLAAGIDFDLAVTRQGHRALEPLGVGHQADLHEHAFQVDLFGLARHAVVVRQAVDDLAVAVHFGRLRRDDHRHVGQAAQLALQHRVGAQFCAVFDQGHVLDQAGQIDGRFHARVAAADHGHALALEQRTVAVRAVRHALVAVFLLAGHVDFAPAGAGGQDHGFGFQHCAAGRLHFHQLGARYQLGSALGVHDVHFVRLDVLFQCHGKLRTVGFLDRNEVFNRHGVEHLAAETLGQHAGLDALAGGVDGRCRTGRTAADDQHVKHVFLAQRGCLADAGIGVELGEDFLDIGAALAEVLAVQEHHRHGHDLALFHFFREHAAVDGGDLDARVDHRHGVQCLHDFRAVMARQRNKGFELEVAVEIADLLDDGVVELDGVAAYLQQGQHQRSEFVAHRHTGKTHADVGACTVDAERRSAYASFQALDQRDLVAQQDDFLEQFLHLAGLGAAYAGPDARSGIAQFRRVAADAVVVHFHDLDLAFRIDHEGAAQCQAFFFDHHFEVTRQLAGWVADQRVVHFLDGVRRVVPCLVCEMGVGRYAVHVHAQLGEFRLLLGQIFQFGWAHEGEVGWVEHQDGPLAFQGFVADFDEFTVNISGGIEWLDLGIDQGHVPGTQEGVEIRCRHRFRKQIALAVVAAGVGQQIALLRGFHAFRNHFQAQLVGHDDDRFRQGHVARVRRQVAGERAVDFQVIDIELFQVRQRRIAGAEIVERDLDAGVAQLQQLVADGGVDVEQQPLGDFHHQRLPGQPQRAQVLQPGCIAAVLALEFQRRLVEADLERGIDLAPPALGPAGPGLEHPLADVEDQPARFGQRNEFGRADHAALRVAPADQGLGLMDASAGQVDDGLEVQRQLVVLDGAAQVVGHAHAVQGGNLQRGREVGKAVAAGALGRVHGLVRMLEQVVDVEPVVRVQRDADAGRHERLLLPQRKRRLQAVDDLLGDLLHPLRFVELGKDHREFIAAQARHRIGRPHARADAARRLHQQDVALVVAQGVVDFLEVVEVDEQDGQPRVLAPALDQVLLQAVEQHAAVGQLGQRIEIGLLPDQRLALLGGGHILDHAQVVRVQAVFRIDGGDRHVDPGQNAVGADHAAGAFESGNAPHHQQTHLLLVLRHVVRMGDVEPFMGAQFGQRAAHDFQVAVVDVAVFVGDRVDQRHAQRRCFEHGAKPPLALADGRRRAAPLARQQTEVHGARAQQQQGGRPQHAVQPDAGGTAVGVVQEAVEIHLGRQHAQAGVHVGDMAPAGGIHVADLDQDGLHQRHHLARFVQQVLAVVAARVFIEDQVGRLLVMVHGPVPAAQAGRAERPHPRRVAGQLALAGEQRRRAVHRHCPCRWPWNRAWRAGRAAGRYRAQRRALAAWPAHRPNAEKSRPAPPPAGPTAAPAAGCCCPRRTRPCRTPRRARPGCCRPPPQCARPAPLRGNNPVPAPRNSRQTGTGSSRRSARISEQSISGPQSVSVRNADRRGGIGVAAIAQLSVAVQAPGPQAQGFAVGLEGGAVVSAGRHRFPRVQAAHLERQQAAGHALTQLAFVAAAPGPQRAIVAHANGVAHAACHLGPARAAVADLGGRRLQAGAVVADLAVVALAPGKQHAVVVADGQRMVAAGRHGRPVGRADLGGHAHLAGRQTVTQLAMAVIAPGPQALVAAPDGQRVGVAGRHGQPGIGAEAGGDQQVHRLAVAQLACIIISPHPQRHGGAAGAASGGAQCHHVRLAHCHRGPVLGRAHLGRNITRHLVALAQLAEQVIAPRPQRAVGADRHGKTVAHGHLLPDIAVARNRDRGIAARIGAVTELALDVQAPAVQAAIGLEGDGLVAAGGHLGPRRDGREIEGRRHGGGRGGGGLGGNHALGADGLGADDAGAGHLQHRRAARLGGPRQAGERLGGAVRISAGGGEGLAGAVDDQRGCGRRDGNAAQRDHGRRGGAATAVAAAAPAAARRKHGKQRHQPDMGNCEGFHGSPGHVGYLSPV</sequence>
<reference evidence="2" key="1">
    <citation type="journal article" date="2019" name="Sci. Rep.">
        <title>Draft genome of Tanacetum cinerariifolium, the natural source of mosquito coil.</title>
        <authorList>
            <person name="Yamashiro T."/>
            <person name="Shiraishi A."/>
            <person name="Satake H."/>
            <person name="Nakayama K."/>
        </authorList>
    </citation>
    <scope>NUCLEOTIDE SEQUENCE</scope>
</reference>
<dbReference type="AntiFam" id="ANF00135">
    <property type="entry name" value="Shadow ORF (opposite gmr)"/>
</dbReference>
<feature type="compositionally biased region" description="Low complexity" evidence="1">
    <location>
        <begin position="1236"/>
        <end position="1251"/>
    </location>
</feature>
<feature type="compositionally biased region" description="Low complexity" evidence="1">
    <location>
        <begin position="1960"/>
        <end position="1972"/>
    </location>
</feature>
<feature type="region of interest" description="Disordered" evidence="1">
    <location>
        <begin position="1856"/>
        <end position="1886"/>
    </location>
</feature>
<feature type="compositionally biased region" description="Basic and acidic residues" evidence="1">
    <location>
        <begin position="1938"/>
        <end position="1954"/>
    </location>
</feature>
<feature type="compositionally biased region" description="Gly residues" evidence="1">
    <location>
        <begin position="1874"/>
        <end position="1884"/>
    </location>
</feature>
<gene>
    <name evidence="2" type="ORF">Tci_000287</name>
</gene>
<dbReference type="EMBL" id="BKCJ010000004">
    <property type="protein sequence ID" value="GEU28309.1"/>
    <property type="molecule type" value="Genomic_DNA"/>
</dbReference>
<accession>A0A699GEJ0</accession>
<feature type="region of interest" description="Disordered" evidence="1">
    <location>
        <begin position="1216"/>
        <end position="1253"/>
    </location>
</feature>
<feature type="compositionally biased region" description="Polar residues" evidence="1">
    <location>
        <begin position="1489"/>
        <end position="1500"/>
    </location>
</feature>
<organism evidence="2">
    <name type="scientific">Tanacetum cinerariifolium</name>
    <name type="common">Dalmatian daisy</name>
    <name type="synonym">Chrysanthemum cinerariifolium</name>
    <dbReference type="NCBI Taxonomy" id="118510"/>
    <lineage>
        <taxon>Eukaryota</taxon>
        <taxon>Viridiplantae</taxon>
        <taxon>Streptophyta</taxon>
        <taxon>Embryophyta</taxon>
        <taxon>Tracheophyta</taxon>
        <taxon>Spermatophyta</taxon>
        <taxon>Magnoliopsida</taxon>
        <taxon>eudicotyledons</taxon>
        <taxon>Gunneridae</taxon>
        <taxon>Pentapetalae</taxon>
        <taxon>asterids</taxon>
        <taxon>campanulids</taxon>
        <taxon>Asterales</taxon>
        <taxon>Asteraceae</taxon>
        <taxon>Asteroideae</taxon>
        <taxon>Anthemideae</taxon>
        <taxon>Anthemidinae</taxon>
        <taxon>Tanacetum</taxon>
    </lineage>
</organism>
<feature type="region of interest" description="Disordered" evidence="1">
    <location>
        <begin position="1399"/>
        <end position="1426"/>
    </location>
</feature>
<protein>
    <submittedName>
        <fullName evidence="2">Uncharacterized protein</fullName>
    </submittedName>
</protein>
<name>A0A699GEJ0_TANCI</name>
<feature type="region of interest" description="Disordered" evidence="1">
    <location>
        <begin position="1936"/>
        <end position="2005"/>
    </location>
</feature>
<feature type="region of interest" description="Disordered" evidence="1">
    <location>
        <begin position="1439"/>
        <end position="1501"/>
    </location>
</feature>
<evidence type="ECO:0000313" key="2">
    <source>
        <dbReference type="EMBL" id="GEU28309.1"/>
    </source>
</evidence>